<evidence type="ECO:0000313" key="1">
    <source>
        <dbReference type="EMBL" id="DAF54560.1"/>
    </source>
</evidence>
<organism evidence="1">
    <name type="scientific">Siphoviridae sp. ctWf32</name>
    <dbReference type="NCBI Taxonomy" id="2827884"/>
    <lineage>
        <taxon>Viruses</taxon>
        <taxon>Duplodnaviria</taxon>
        <taxon>Heunggongvirae</taxon>
        <taxon>Uroviricota</taxon>
        <taxon>Caudoviricetes</taxon>
    </lineage>
</organism>
<dbReference type="EMBL" id="BK032680">
    <property type="protein sequence ID" value="DAF54560.1"/>
    <property type="molecule type" value="Genomic_DNA"/>
</dbReference>
<sequence>MLARCSLCVAALVFGFLLLVCIDENSRIDKR</sequence>
<protein>
    <submittedName>
        <fullName evidence="1">Uncharacterized protein</fullName>
    </submittedName>
</protein>
<proteinExistence type="predicted"/>
<name>A0A8S5SUC3_9CAUD</name>
<reference evidence="1" key="1">
    <citation type="journal article" date="2021" name="Proc. Natl. Acad. Sci. U.S.A.">
        <title>A Catalog of Tens of Thousands of Viruses from Human Metagenomes Reveals Hidden Associations with Chronic Diseases.</title>
        <authorList>
            <person name="Tisza M.J."/>
            <person name="Buck C.B."/>
        </authorList>
    </citation>
    <scope>NUCLEOTIDE SEQUENCE</scope>
    <source>
        <strain evidence="1">CtWf32</strain>
    </source>
</reference>
<accession>A0A8S5SUC3</accession>